<accession>A0A935MUW4</accession>
<dbReference type="InterPro" id="IPR002645">
    <property type="entry name" value="STAS_dom"/>
</dbReference>
<dbReference type="PANTHER" id="PTHR35849:SF2">
    <property type="entry name" value="BLR2341 PROTEIN"/>
    <property type="match status" value="1"/>
</dbReference>
<dbReference type="Pfam" id="PF13466">
    <property type="entry name" value="STAS_2"/>
    <property type="match status" value="1"/>
</dbReference>
<gene>
    <name evidence="2" type="ORF">IPJ38_20305</name>
</gene>
<evidence type="ECO:0000259" key="1">
    <source>
        <dbReference type="PROSITE" id="PS50801"/>
    </source>
</evidence>
<protein>
    <submittedName>
        <fullName evidence="2">STAS domain-containing protein</fullName>
    </submittedName>
</protein>
<dbReference type="SUPFAM" id="SSF52091">
    <property type="entry name" value="SpoIIaa-like"/>
    <property type="match status" value="1"/>
</dbReference>
<dbReference type="InterPro" id="IPR036513">
    <property type="entry name" value="STAS_dom_sf"/>
</dbReference>
<dbReference type="InterPro" id="IPR058548">
    <property type="entry name" value="MlaB-like_STAS"/>
</dbReference>
<proteinExistence type="predicted"/>
<dbReference type="EMBL" id="JADJMS010000047">
    <property type="protein sequence ID" value="MBK7417094.1"/>
    <property type="molecule type" value="Genomic_DNA"/>
</dbReference>
<dbReference type="PANTHER" id="PTHR35849">
    <property type="entry name" value="BLR2341 PROTEIN"/>
    <property type="match status" value="1"/>
</dbReference>
<evidence type="ECO:0000313" key="3">
    <source>
        <dbReference type="Proteomes" id="UP000739411"/>
    </source>
</evidence>
<evidence type="ECO:0000313" key="2">
    <source>
        <dbReference type="EMBL" id="MBK7417094.1"/>
    </source>
</evidence>
<organism evidence="2 3">
    <name type="scientific">Candidatus Dechloromonas phosphorivorans</name>
    <dbReference type="NCBI Taxonomy" id="2899244"/>
    <lineage>
        <taxon>Bacteria</taxon>
        <taxon>Pseudomonadati</taxon>
        <taxon>Pseudomonadota</taxon>
        <taxon>Betaproteobacteria</taxon>
        <taxon>Rhodocyclales</taxon>
        <taxon>Azonexaceae</taxon>
        <taxon>Dechloromonas</taxon>
    </lineage>
</organism>
<dbReference type="PROSITE" id="PS50801">
    <property type="entry name" value="STAS"/>
    <property type="match status" value="1"/>
</dbReference>
<name>A0A935MUW4_9RHOO</name>
<reference evidence="2 3" key="1">
    <citation type="submission" date="2020-10" db="EMBL/GenBank/DDBJ databases">
        <title>Connecting structure to function with the recovery of over 1000 high-quality activated sludge metagenome-assembled genomes encoding full-length rRNA genes using long-read sequencing.</title>
        <authorList>
            <person name="Singleton C.M."/>
            <person name="Petriglieri F."/>
            <person name="Kristensen J.M."/>
            <person name="Kirkegaard R.H."/>
            <person name="Michaelsen T.Y."/>
            <person name="Andersen M.H."/>
            <person name="Karst S.M."/>
            <person name="Dueholm M.S."/>
            <person name="Nielsen P.H."/>
            <person name="Albertsen M."/>
        </authorList>
    </citation>
    <scope>NUCLEOTIDE SEQUENCE [LARGE SCALE GENOMIC DNA]</scope>
    <source>
        <strain evidence="2">EsbW_18-Q3-R4-48_BATAC.463</strain>
    </source>
</reference>
<comment type="caution">
    <text evidence="2">The sequence shown here is derived from an EMBL/GenBank/DDBJ whole genome shotgun (WGS) entry which is preliminary data.</text>
</comment>
<dbReference type="AlphaFoldDB" id="A0A935MUW4"/>
<feature type="domain" description="STAS" evidence="1">
    <location>
        <begin position="7"/>
        <end position="101"/>
    </location>
</feature>
<dbReference type="InterPro" id="IPR052746">
    <property type="entry name" value="MlaB_ABC_Transporter"/>
</dbReference>
<sequence length="101" mass="11164">MSANNRLTILEDLTIYNAMEQKQQLLDALGQAEHLELDLSQVAEIDTAGLQLLILAKREAARLNKDLDIVAHSPNVRQTLDFCNLAAFFGDPVVISAHEHA</sequence>
<dbReference type="CDD" id="cd07043">
    <property type="entry name" value="STAS_anti-anti-sigma_factors"/>
    <property type="match status" value="1"/>
</dbReference>
<dbReference type="Proteomes" id="UP000739411">
    <property type="component" value="Unassembled WGS sequence"/>
</dbReference>
<dbReference type="Gene3D" id="3.30.750.24">
    <property type="entry name" value="STAS domain"/>
    <property type="match status" value="1"/>
</dbReference>